<evidence type="ECO:0000313" key="3">
    <source>
        <dbReference type="Proteomes" id="UP000031523"/>
    </source>
</evidence>
<protein>
    <submittedName>
        <fullName evidence="2">Uncharacterized protein</fullName>
    </submittedName>
</protein>
<organism evidence="2 3">
    <name type="scientific">Streptomyces albus (strain ATCC 21838 / DSM 41398 / FERM P-419 / JCM 4703 / NBRC 107858)</name>
    <dbReference type="NCBI Taxonomy" id="1081613"/>
    <lineage>
        <taxon>Bacteria</taxon>
        <taxon>Bacillati</taxon>
        <taxon>Actinomycetota</taxon>
        <taxon>Actinomycetes</taxon>
        <taxon>Kitasatosporales</taxon>
        <taxon>Streptomycetaceae</taxon>
        <taxon>Streptomyces</taxon>
    </lineage>
</organism>
<sequence length="236" mass="24602">MRRSTSVGTLSVAALAGIGLGVAGFLLAPFDPGRDDTAAPPSTSPSPSASPSPGTTAPAPPFTREALLKPEELVRFGWGKAERTAVHDGVPGGLELLCFPGNLAAQDARADYAGTYRGLQTEAAEVVARFPDPGHAERAFARLSGQVERCAEAEGGLPATAGTRHEPRLAGVDRVVWWNTESNRTGSGERPRVRGVLGLAMVDDRLLALSLTSTSSDPASTVELEPLLSQAARRLV</sequence>
<dbReference type="Gene3D" id="3.40.1000.70">
    <property type="entry name" value="PknH-like extracellular domain"/>
    <property type="match status" value="1"/>
</dbReference>
<evidence type="ECO:0000313" key="2">
    <source>
        <dbReference type="EMBL" id="AJE85562.1"/>
    </source>
</evidence>
<dbReference type="InterPro" id="IPR038232">
    <property type="entry name" value="PknH-like_Extracell_sf"/>
</dbReference>
<feature type="region of interest" description="Disordered" evidence="1">
    <location>
        <begin position="33"/>
        <end position="61"/>
    </location>
</feature>
<name>A0A0B5F5B8_STRA4</name>
<accession>A0A0B5F5B8</accession>
<proteinExistence type="predicted"/>
<reference evidence="2 3" key="1">
    <citation type="submission" date="2015-01" db="EMBL/GenBank/DDBJ databases">
        <title>Enhanced salinomycin production by adjusting the supply of polyketide extender units in Streptomyce albus DSM 41398.</title>
        <authorList>
            <person name="Lu C."/>
        </authorList>
    </citation>
    <scope>NUCLEOTIDE SEQUENCE [LARGE SCALE GENOMIC DNA]</scope>
    <source>
        <strain evidence="3">ATCC 21838 / DSM 41398 / FERM P-419 / JCM 4703 / NBRC 107858</strain>
    </source>
</reference>
<gene>
    <name evidence="2" type="ORF">SLNWT_5186</name>
</gene>
<dbReference type="AlphaFoldDB" id="A0A0B5F5B8"/>
<dbReference type="Proteomes" id="UP000031523">
    <property type="component" value="Chromosome"/>
</dbReference>
<dbReference type="KEGG" id="sals:SLNWT_5186"/>
<keyword evidence="3" id="KW-1185">Reference proteome</keyword>
<evidence type="ECO:0000256" key="1">
    <source>
        <dbReference type="SAM" id="MobiDB-lite"/>
    </source>
</evidence>
<dbReference type="EMBL" id="CP010519">
    <property type="protein sequence ID" value="AJE85562.1"/>
    <property type="molecule type" value="Genomic_DNA"/>
</dbReference>